<name>A0A931MWQ8_9HYPH</name>
<dbReference type="RefSeq" id="WP_197310718.1">
    <property type="nucleotide sequence ID" value="NZ_JADZLT010000049.1"/>
</dbReference>
<dbReference type="PANTHER" id="PTHR11550">
    <property type="entry name" value="CTP SYNTHASE"/>
    <property type="match status" value="1"/>
</dbReference>
<dbReference type="PROSITE" id="PS51273">
    <property type="entry name" value="GATASE_TYPE_1"/>
    <property type="match status" value="1"/>
</dbReference>
<reference evidence="11" key="1">
    <citation type="submission" date="2020-12" db="EMBL/GenBank/DDBJ databases">
        <title>Methylobrevis albus sp. nov., isolated from fresh water lack sediment.</title>
        <authorList>
            <person name="Zou Q."/>
        </authorList>
    </citation>
    <scope>NUCLEOTIDE SEQUENCE</scope>
    <source>
        <strain evidence="11">L22</strain>
    </source>
</reference>
<gene>
    <name evidence="11" type="ORF">I5731_07320</name>
</gene>
<keyword evidence="6" id="KW-0067">ATP-binding</keyword>
<keyword evidence="7" id="KW-0315">Glutamine amidotransferase</keyword>
<comment type="pathway">
    <text evidence="1">Pyrimidine metabolism; CTP biosynthesis via de novo pathway; CTP from UDP: step 2/2.</text>
</comment>
<proteinExistence type="inferred from homology"/>
<evidence type="ECO:0000256" key="4">
    <source>
        <dbReference type="ARBA" id="ARBA00022598"/>
    </source>
</evidence>
<evidence type="ECO:0000256" key="6">
    <source>
        <dbReference type="ARBA" id="ARBA00022840"/>
    </source>
</evidence>
<evidence type="ECO:0000313" key="12">
    <source>
        <dbReference type="Proteomes" id="UP000631694"/>
    </source>
</evidence>
<keyword evidence="11" id="KW-0378">Hydrolase</keyword>
<evidence type="ECO:0000256" key="9">
    <source>
        <dbReference type="ARBA" id="ARBA00047781"/>
    </source>
</evidence>
<sequence length="401" mass="40753">MGLILISHDRPEPALYGAIAGAAAMRLGARLMHLPARFDTARYADAVQHVTAGGTLVPSGLVWGERLGGAPTEAPSSPAEIAAAAATGMVLLPINPGVDPDAIVAAAGGGSVRRLAVVEEHGAFLLIDEAGALDTRAGRWRRDRLGRLDAADLAADGSTAPALVIALVGTEDDHRNVYPAALTSLADAAEAAGFRLEPVFLPPQALDAAGMRAALTAADGVLLPGGADMANVAGQIAAAHAALDLGVPAVGLCLGMQTMTTAVAQRALGAASANLAEADPDAPVKTFVPIAADGTVHRLGDRTIRTEPGTRLSRLLGPEATIRCNHRYRLAPDLEAPLAAAGLRVAARGEGGTIIDAVELTGDVFYAGMQGHPELSSRRGAPHPLLAAFIAACTAHRADQA</sequence>
<dbReference type="GO" id="GO:0003883">
    <property type="term" value="F:CTP synthase activity"/>
    <property type="evidence" value="ECO:0007669"/>
    <property type="project" value="UniProtKB-EC"/>
</dbReference>
<evidence type="ECO:0000256" key="5">
    <source>
        <dbReference type="ARBA" id="ARBA00022741"/>
    </source>
</evidence>
<dbReference type="InterPro" id="IPR017926">
    <property type="entry name" value="GATASE"/>
</dbReference>
<dbReference type="SUPFAM" id="SSF52317">
    <property type="entry name" value="Class I glutamine amidotransferase-like"/>
    <property type="match status" value="1"/>
</dbReference>
<keyword evidence="12" id="KW-1185">Reference proteome</keyword>
<evidence type="ECO:0000256" key="7">
    <source>
        <dbReference type="ARBA" id="ARBA00022962"/>
    </source>
</evidence>
<dbReference type="GO" id="GO:0042802">
    <property type="term" value="F:identical protein binding"/>
    <property type="evidence" value="ECO:0007669"/>
    <property type="project" value="TreeGrafter"/>
</dbReference>
<accession>A0A931MWQ8</accession>
<evidence type="ECO:0000256" key="3">
    <source>
        <dbReference type="ARBA" id="ARBA00012291"/>
    </source>
</evidence>
<comment type="catalytic activity">
    <reaction evidence="9">
        <text>UTP + L-glutamine + ATP + H2O = CTP + L-glutamate + ADP + phosphate + 2 H(+)</text>
        <dbReference type="Rhea" id="RHEA:26426"/>
        <dbReference type="ChEBI" id="CHEBI:15377"/>
        <dbReference type="ChEBI" id="CHEBI:15378"/>
        <dbReference type="ChEBI" id="CHEBI:29985"/>
        <dbReference type="ChEBI" id="CHEBI:30616"/>
        <dbReference type="ChEBI" id="CHEBI:37563"/>
        <dbReference type="ChEBI" id="CHEBI:43474"/>
        <dbReference type="ChEBI" id="CHEBI:46398"/>
        <dbReference type="ChEBI" id="CHEBI:58359"/>
        <dbReference type="ChEBI" id="CHEBI:456216"/>
        <dbReference type="EC" id="6.3.4.2"/>
    </reaction>
</comment>
<keyword evidence="5" id="KW-0547">Nucleotide-binding</keyword>
<dbReference type="Pfam" id="PF00117">
    <property type="entry name" value="GATase"/>
    <property type="match status" value="1"/>
</dbReference>
<dbReference type="AlphaFoldDB" id="A0A931MWQ8"/>
<evidence type="ECO:0000256" key="8">
    <source>
        <dbReference type="ARBA" id="ARBA00022975"/>
    </source>
</evidence>
<dbReference type="Gene3D" id="3.40.50.880">
    <property type="match status" value="1"/>
</dbReference>
<dbReference type="InterPro" id="IPR004468">
    <property type="entry name" value="CTP_synthase"/>
</dbReference>
<dbReference type="EMBL" id="JADZLT010000049">
    <property type="protein sequence ID" value="MBH0237623.1"/>
    <property type="molecule type" value="Genomic_DNA"/>
</dbReference>
<dbReference type="GO" id="GO:0006241">
    <property type="term" value="P:CTP biosynthetic process"/>
    <property type="evidence" value="ECO:0007669"/>
    <property type="project" value="TreeGrafter"/>
</dbReference>
<protein>
    <recommendedName>
        <fullName evidence="3">CTP synthase (glutamine hydrolyzing)</fullName>
        <ecNumber evidence="3">6.3.4.2</ecNumber>
    </recommendedName>
</protein>
<comment type="caution">
    <text evidence="11">The sequence shown here is derived from an EMBL/GenBank/DDBJ whole genome shotgun (WGS) entry which is preliminary data.</text>
</comment>
<dbReference type="PANTHER" id="PTHR11550:SF0">
    <property type="entry name" value="CTP SYNTHASE-RELATED"/>
    <property type="match status" value="1"/>
</dbReference>
<feature type="domain" description="Glutamine amidotransferase" evidence="10">
    <location>
        <begin position="212"/>
        <end position="390"/>
    </location>
</feature>
<dbReference type="InterPro" id="IPR029062">
    <property type="entry name" value="Class_I_gatase-like"/>
</dbReference>
<comment type="similarity">
    <text evidence="2">Belongs to the CTP synthase family.</text>
</comment>
<dbReference type="Proteomes" id="UP000631694">
    <property type="component" value="Unassembled WGS sequence"/>
</dbReference>
<evidence type="ECO:0000259" key="10">
    <source>
        <dbReference type="Pfam" id="PF00117"/>
    </source>
</evidence>
<keyword evidence="8" id="KW-0665">Pyrimidine biosynthesis</keyword>
<dbReference type="EC" id="6.3.4.2" evidence="3"/>
<dbReference type="GO" id="GO:0005524">
    <property type="term" value="F:ATP binding"/>
    <property type="evidence" value="ECO:0007669"/>
    <property type="project" value="UniProtKB-KW"/>
</dbReference>
<keyword evidence="4" id="KW-0436">Ligase</keyword>
<evidence type="ECO:0000256" key="1">
    <source>
        <dbReference type="ARBA" id="ARBA00005171"/>
    </source>
</evidence>
<organism evidence="11 12">
    <name type="scientific">Methylobrevis albus</name>
    <dbReference type="NCBI Taxonomy" id="2793297"/>
    <lineage>
        <taxon>Bacteria</taxon>
        <taxon>Pseudomonadati</taxon>
        <taxon>Pseudomonadota</taxon>
        <taxon>Alphaproteobacteria</taxon>
        <taxon>Hyphomicrobiales</taxon>
        <taxon>Pleomorphomonadaceae</taxon>
        <taxon>Methylobrevis</taxon>
    </lineage>
</organism>
<dbReference type="GO" id="GO:0019856">
    <property type="term" value="P:pyrimidine nucleobase biosynthetic process"/>
    <property type="evidence" value="ECO:0007669"/>
    <property type="project" value="TreeGrafter"/>
</dbReference>
<evidence type="ECO:0000313" key="11">
    <source>
        <dbReference type="EMBL" id="MBH0237623.1"/>
    </source>
</evidence>
<evidence type="ECO:0000256" key="2">
    <source>
        <dbReference type="ARBA" id="ARBA00007533"/>
    </source>
</evidence>
<dbReference type="GO" id="GO:0016787">
    <property type="term" value="F:hydrolase activity"/>
    <property type="evidence" value="ECO:0007669"/>
    <property type="project" value="UniProtKB-KW"/>
</dbReference>